<feature type="non-terminal residue" evidence="1">
    <location>
        <position position="1"/>
    </location>
</feature>
<organism evidence="1 2">
    <name type="scientific">Kipferlia bialata</name>
    <dbReference type="NCBI Taxonomy" id="797122"/>
    <lineage>
        <taxon>Eukaryota</taxon>
        <taxon>Metamonada</taxon>
        <taxon>Carpediemonas-like organisms</taxon>
        <taxon>Kipferlia</taxon>
    </lineage>
</organism>
<dbReference type="Proteomes" id="UP000265618">
    <property type="component" value="Unassembled WGS sequence"/>
</dbReference>
<gene>
    <name evidence="1" type="ORF">KIPB_015098</name>
</gene>
<dbReference type="EMBL" id="BDIP01008217">
    <property type="protein sequence ID" value="GIQ91721.1"/>
    <property type="molecule type" value="Genomic_DNA"/>
</dbReference>
<proteinExistence type="predicted"/>
<evidence type="ECO:0000313" key="1">
    <source>
        <dbReference type="EMBL" id="GIQ91721.1"/>
    </source>
</evidence>
<dbReference type="AlphaFoldDB" id="A0A9K3GRE1"/>
<evidence type="ECO:0000313" key="2">
    <source>
        <dbReference type="Proteomes" id="UP000265618"/>
    </source>
</evidence>
<reference evidence="1 2" key="1">
    <citation type="journal article" date="2018" name="PLoS ONE">
        <title>The draft genome of Kipferlia bialata reveals reductive genome evolution in fornicate parasites.</title>
        <authorList>
            <person name="Tanifuji G."/>
            <person name="Takabayashi S."/>
            <person name="Kume K."/>
            <person name="Takagi M."/>
            <person name="Nakayama T."/>
            <person name="Kamikawa R."/>
            <person name="Inagaki Y."/>
            <person name="Hashimoto T."/>
        </authorList>
    </citation>
    <scope>NUCLEOTIDE SEQUENCE [LARGE SCALE GENOMIC DNA]</scope>
    <source>
        <strain evidence="1">NY0173</strain>
    </source>
</reference>
<accession>A0A9K3GRE1</accession>
<comment type="caution">
    <text evidence="1">The sequence shown here is derived from an EMBL/GenBank/DDBJ whole genome shotgun (WGS) entry which is preliminary data.</text>
</comment>
<keyword evidence="2" id="KW-1185">Reference proteome</keyword>
<name>A0A9K3GRE1_9EUKA</name>
<protein>
    <submittedName>
        <fullName evidence="1">Uncharacterized protein</fullName>
    </submittedName>
</protein>
<sequence>MTEVSRTTGPNWGVPGDYFLWDQAD</sequence>